<feature type="compositionally biased region" description="Polar residues" evidence="2">
    <location>
        <begin position="483"/>
        <end position="500"/>
    </location>
</feature>
<feature type="region of interest" description="Disordered" evidence="2">
    <location>
        <begin position="483"/>
        <end position="518"/>
    </location>
</feature>
<feature type="coiled-coil region" evidence="1">
    <location>
        <begin position="340"/>
        <end position="374"/>
    </location>
</feature>
<evidence type="ECO:0000256" key="1">
    <source>
        <dbReference type="SAM" id="Coils"/>
    </source>
</evidence>
<organism evidence="3">
    <name type="scientific">Arion vulgaris</name>
    <dbReference type="NCBI Taxonomy" id="1028688"/>
    <lineage>
        <taxon>Eukaryota</taxon>
        <taxon>Metazoa</taxon>
        <taxon>Spiralia</taxon>
        <taxon>Lophotrochozoa</taxon>
        <taxon>Mollusca</taxon>
        <taxon>Gastropoda</taxon>
        <taxon>Heterobranchia</taxon>
        <taxon>Euthyneura</taxon>
        <taxon>Panpulmonata</taxon>
        <taxon>Eupulmonata</taxon>
        <taxon>Stylommatophora</taxon>
        <taxon>Helicina</taxon>
        <taxon>Arionoidea</taxon>
        <taxon>Arionidae</taxon>
        <taxon>Arion</taxon>
    </lineage>
</organism>
<proteinExistence type="predicted"/>
<feature type="compositionally biased region" description="Polar residues" evidence="2">
    <location>
        <begin position="8"/>
        <end position="33"/>
    </location>
</feature>
<feature type="region of interest" description="Disordered" evidence="2">
    <location>
        <begin position="1"/>
        <end position="57"/>
    </location>
</feature>
<reference evidence="3" key="1">
    <citation type="submission" date="2014-12" db="EMBL/GenBank/DDBJ databases">
        <title>Insight into the proteome of Arion vulgaris.</title>
        <authorList>
            <person name="Aradska J."/>
            <person name="Bulat T."/>
            <person name="Smidak R."/>
            <person name="Sarate P."/>
            <person name="Gangsoo J."/>
            <person name="Sialana F."/>
            <person name="Bilban M."/>
            <person name="Lubec G."/>
        </authorList>
    </citation>
    <scope>NUCLEOTIDE SEQUENCE</scope>
    <source>
        <tissue evidence="3">Skin</tissue>
    </source>
</reference>
<keyword evidence="1" id="KW-0175">Coiled coil</keyword>
<dbReference type="AlphaFoldDB" id="A0A0B6ZTY7"/>
<evidence type="ECO:0000256" key="2">
    <source>
        <dbReference type="SAM" id="MobiDB-lite"/>
    </source>
</evidence>
<feature type="compositionally biased region" description="Basic residues" evidence="2">
    <location>
        <begin position="37"/>
        <end position="46"/>
    </location>
</feature>
<gene>
    <name evidence="3" type="primary">ORF80751</name>
</gene>
<dbReference type="PANTHER" id="PTHR21707:SF42">
    <property type="entry name" value="FLAGELLUM-ASSOCIATED COILED-COIL DOMAIN-CONTAINING PROTEIN 1"/>
    <property type="match status" value="1"/>
</dbReference>
<dbReference type="GO" id="GO:0005737">
    <property type="term" value="C:cytoplasm"/>
    <property type="evidence" value="ECO:0007669"/>
    <property type="project" value="TreeGrafter"/>
</dbReference>
<name>A0A0B6ZTY7_9EUPU</name>
<accession>A0A0B6ZTY7</accession>
<dbReference type="PANTHER" id="PTHR21707">
    <property type="entry name" value="FLAGELLUM-ASSOCIATED COILED-COIL DOMAIN-CONTAINING PROTEIN 1"/>
    <property type="match status" value="1"/>
</dbReference>
<dbReference type="EMBL" id="HACG01025148">
    <property type="protein sequence ID" value="CEK72013.1"/>
    <property type="molecule type" value="Transcribed_RNA"/>
</dbReference>
<evidence type="ECO:0000313" key="3">
    <source>
        <dbReference type="EMBL" id="CEK72013.1"/>
    </source>
</evidence>
<protein>
    <submittedName>
        <fullName evidence="3">Uncharacterized protein</fullName>
    </submittedName>
</protein>
<dbReference type="InterPro" id="IPR026674">
    <property type="entry name" value="FLACC1"/>
</dbReference>
<sequence>MPSETGHTENNGFDQNSKSLTAELSVRSASSLDHSNHRSHKWRQRPKSTPVSPSYKSLTSLSSQKIFRPLTATVSLGRPECDRVHQLEHEPTRQHRLESHLPLKRMKQHPWQKCLEPPLVNFQIGHGYILSRSKTANHVTIADEFFEPILQESFKKQIQSDPARDSLIVQLQEQISDLTLFLEEERLNHKQTKQKAEDLLKYKVDEINLQFQDQIRDMVADHKEELLKQKLTMEAQHQEVQDTMEAQIRRMAKDIELIQSAFESYKGTLHMEATQKLSTKEEEQRLRFEEEKQQAVHEMRTQLIQERNQERLNMIKEHQKAIDTLRKGNKKEMDILIQRFSSAAADIQKLKEINEKLEETKLELETVKESYNATCQQLTNITSQLTDAKVRLVDFQERFEEKVSQVDDRYKHRLQELMTQNTELKRLFVQKCGELFDQKADSDNKTAQRVKSAKEVIEVLVKSKQRANLSIALNGAVNKVVNSKSRPLSAPGTRQETASAHETAGEVKTLPKSGSLFQ</sequence>